<accession>A0A9Q1Q784</accession>
<comment type="caution">
    <text evidence="1">The sequence shown here is derived from an EMBL/GenBank/DDBJ whole genome shotgun (WGS) entry which is preliminary data.</text>
</comment>
<gene>
    <name evidence="1" type="ORF">Cgig2_007515</name>
</gene>
<protein>
    <submittedName>
        <fullName evidence="1">Uncharacterized protein</fullName>
    </submittedName>
</protein>
<evidence type="ECO:0000313" key="2">
    <source>
        <dbReference type="Proteomes" id="UP001153076"/>
    </source>
</evidence>
<name>A0A9Q1Q784_9CARY</name>
<proteinExistence type="predicted"/>
<dbReference type="EMBL" id="JAKOGI010000721">
    <property type="protein sequence ID" value="KAJ8431099.1"/>
    <property type="molecule type" value="Genomic_DNA"/>
</dbReference>
<organism evidence="1 2">
    <name type="scientific">Carnegiea gigantea</name>
    <dbReference type="NCBI Taxonomy" id="171969"/>
    <lineage>
        <taxon>Eukaryota</taxon>
        <taxon>Viridiplantae</taxon>
        <taxon>Streptophyta</taxon>
        <taxon>Embryophyta</taxon>
        <taxon>Tracheophyta</taxon>
        <taxon>Spermatophyta</taxon>
        <taxon>Magnoliopsida</taxon>
        <taxon>eudicotyledons</taxon>
        <taxon>Gunneridae</taxon>
        <taxon>Pentapetalae</taxon>
        <taxon>Caryophyllales</taxon>
        <taxon>Cactineae</taxon>
        <taxon>Cactaceae</taxon>
        <taxon>Cactoideae</taxon>
        <taxon>Echinocereeae</taxon>
        <taxon>Carnegiea</taxon>
    </lineage>
</organism>
<dbReference type="Proteomes" id="UP001153076">
    <property type="component" value="Unassembled WGS sequence"/>
</dbReference>
<keyword evidence="2" id="KW-1185">Reference proteome</keyword>
<dbReference type="AlphaFoldDB" id="A0A9Q1Q784"/>
<dbReference type="OrthoDB" id="2919534at2759"/>
<reference evidence="1" key="1">
    <citation type="submission" date="2022-04" db="EMBL/GenBank/DDBJ databases">
        <title>Carnegiea gigantea Genome sequencing and assembly v2.</title>
        <authorList>
            <person name="Copetti D."/>
            <person name="Sanderson M.J."/>
            <person name="Burquez A."/>
            <person name="Wojciechowski M.F."/>
        </authorList>
    </citation>
    <scope>NUCLEOTIDE SEQUENCE</scope>
    <source>
        <strain evidence="1">SGP5-SGP5p</strain>
        <tissue evidence="1">Aerial part</tissue>
    </source>
</reference>
<sequence length="377" mass="41807">MLPSKGTRACTARTSRRKVFHRNSSNHRWGICAGYHQVLLEGLISRSLASSHSRAREPSYNAHDGVRGWGKPHFTSLHNDPFVVEMKVASAIVRRILTVTKSSEIVPLVHSILGFKGQEVNPIGMIRLPLLFGDEAKARKLEFEADDGGVGKLQGDQEQLERPSSLSMSSCAVASLPSSLRVAASPSKGVVSLSPMPSPSAAAGSLGVPKRIRCSFSTSKASFSFFSFSRRCLYLAAASSNFWHFVWRSPICARRRASKLSRSLIRFSRVEKEGIGLTTFSTRARAGRIPHTVSHTVSQRWKMARSKRNDTNLVPQQWPLAPRQLKMVPPSLKVPRPITWPIFPPRHTWRRDQSPKKFAARARVFTEGSPIACGATY</sequence>
<evidence type="ECO:0000313" key="1">
    <source>
        <dbReference type="EMBL" id="KAJ8431099.1"/>
    </source>
</evidence>